<accession>A0A0K6GSM0</accession>
<dbReference type="PROSITE" id="PS01095">
    <property type="entry name" value="GH18_1"/>
    <property type="match status" value="1"/>
</dbReference>
<dbReference type="Proteomes" id="UP000243535">
    <property type="component" value="Unassembled WGS sequence"/>
</dbReference>
<keyword evidence="3" id="KW-0812">Transmembrane</keyword>
<dbReference type="GO" id="GO:0009279">
    <property type="term" value="C:cell outer membrane"/>
    <property type="evidence" value="ECO:0007669"/>
    <property type="project" value="UniProtKB-SubCell"/>
</dbReference>
<gene>
    <name evidence="6" type="ORF">Ga0061063_0444</name>
</gene>
<dbReference type="Gene3D" id="1.20.1600.10">
    <property type="entry name" value="Outer membrane efflux proteins (OEP)"/>
    <property type="match status" value="1"/>
</dbReference>
<evidence type="ECO:0000256" key="5">
    <source>
        <dbReference type="ARBA" id="ARBA00023237"/>
    </source>
</evidence>
<reference evidence="7" key="1">
    <citation type="submission" date="2015-08" db="EMBL/GenBank/DDBJ databases">
        <authorList>
            <person name="Varghese N."/>
        </authorList>
    </citation>
    <scope>NUCLEOTIDE SEQUENCE [LARGE SCALE GENOMIC DNA]</scope>
    <source>
        <strain evidence="7">DSM 17901</strain>
    </source>
</reference>
<dbReference type="GO" id="GO:0015562">
    <property type="term" value="F:efflux transmembrane transporter activity"/>
    <property type="evidence" value="ECO:0007669"/>
    <property type="project" value="InterPro"/>
</dbReference>
<dbReference type="AlphaFoldDB" id="A0A0K6GSM0"/>
<evidence type="ECO:0000256" key="4">
    <source>
        <dbReference type="ARBA" id="ARBA00023136"/>
    </source>
</evidence>
<proteinExistence type="predicted"/>
<dbReference type="InterPro" id="IPR001579">
    <property type="entry name" value="Glyco_hydro_18_chit_AS"/>
</dbReference>
<dbReference type="GO" id="GO:0015288">
    <property type="term" value="F:porin activity"/>
    <property type="evidence" value="ECO:0007669"/>
    <property type="project" value="TreeGrafter"/>
</dbReference>
<organism evidence="6 7">
    <name type="scientific">Gulbenkiania indica</name>
    <dbReference type="NCBI Taxonomy" id="375574"/>
    <lineage>
        <taxon>Bacteria</taxon>
        <taxon>Pseudomonadati</taxon>
        <taxon>Pseudomonadota</taxon>
        <taxon>Betaproteobacteria</taxon>
        <taxon>Neisseriales</taxon>
        <taxon>Chromobacteriaceae</taxon>
        <taxon>Gulbenkiania</taxon>
    </lineage>
</organism>
<evidence type="ECO:0000313" key="6">
    <source>
        <dbReference type="EMBL" id="CUA81602.1"/>
    </source>
</evidence>
<sequence length="689" mass="74631">MPALFSGLASPVACALGLTELEQRLAAHAPSVAFQQQETRIAQSRLTQRQAESGWRLFGSVSGGRTHEIATADSTRSYSNHGYTVGASYPLLGSRSQQRLREVEAQQETVAAGARAALALDDARTRLRRAYVALWQAREQKRLAEAFLSDAVQARQVLGERQKAGLVLPSDAQTAQSWYTLAENRRQAALRSEQVLLAELSLLTGLSPSGLEPLEPPRLAADLKRPANSETTATALARLGLEAEQARIRAQKAPGIEAALTVSVSNSRESWASDQTGRAVQAGINFSLPFELGRLRSAVAEESAARLEQARLGYDLARQQSTQGRSEAEAAYVSALADTEYAREQEAAAARAVTERRLRRALIAGDVQEQLYRARFNYYQAAQQRLEQWARLQNAAVDLARFGYPLVPTPLPLPDRMASTLQEAPAAAPSLAARTQPVAQTAAGLAVTSGAYLWNSHSTLADPDAAVMAWQAAGISRILLGLDGSQLAEAELPVRLQALLDTAHARGVKVSLLLGDADWMTLQERPRLLALIRQLAPLPFDGLNLDLEVEQSKGWPEEHAALRQAWLDTLRAAAAVSPWPLAATFHHRHLDSPDLADALRAAGVQEACVMIFSSRRATVLATERKAFQSLAALPYSLVVSAEPALPVSESFATLGRQQIATLAQALLRQRGAAAPALYFQTWQDYQGLK</sequence>
<dbReference type="PANTHER" id="PTHR30026:SF20">
    <property type="entry name" value="OUTER MEMBRANE PROTEIN TOLC"/>
    <property type="match status" value="1"/>
</dbReference>
<comment type="subcellular location">
    <subcellularLocation>
        <location evidence="1">Cell outer membrane</location>
    </subcellularLocation>
</comment>
<evidence type="ECO:0000256" key="2">
    <source>
        <dbReference type="ARBA" id="ARBA00022452"/>
    </source>
</evidence>
<dbReference type="SUPFAM" id="SSF56954">
    <property type="entry name" value="Outer membrane efflux proteins (OEP)"/>
    <property type="match status" value="1"/>
</dbReference>
<keyword evidence="5" id="KW-0998">Cell outer membrane</keyword>
<evidence type="ECO:0000313" key="7">
    <source>
        <dbReference type="Proteomes" id="UP000243535"/>
    </source>
</evidence>
<keyword evidence="4" id="KW-0472">Membrane</keyword>
<dbReference type="PANTHER" id="PTHR30026">
    <property type="entry name" value="OUTER MEMBRANE PROTEIN TOLC"/>
    <property type="match status" value="1"/>
</dbReference>
<keyword evidence="7" id="KW-1185">Reference proteome</keyword>
<dbReference type="GO" id="GO:0005975">
    <property type="term" value="P:carbohydrate metabolic process"/>
    <property type="evidence" value="ECO:0007669"/>
    <property type="project" value="InterPro"/>
</dbReference>
<dbReference type="InterPro" id="IPR051906">
    <property type="entry name" value="TolC-like"/>
</dbReference>
<dbReference type="GO" id="GO:0004553">
    <property type="term" value="F:hydrolase activity, hydrolyzing O-glycosyl compounds"/>
    <property type="evidence" value="ECO:0007669"/>
    <property type="project" value="InterPro"/>
</dbReference>
<protein>
    <submittedName>
        <fullName evidence="6">Outer membrane protein TolC</fullName>
    </submittedName>
</protein>
<dbReference type="GO" id="GO:1990281">
    <property type="term" value="C:efflux pump complex"/>
    <property type="evidence" value="ECO:0007669"/>
    <property type="project" value="TreeGrafter"/>
</dbReference>
<evidence type="ECO:0000256" key="1">
    <source>
        <dbReference type="ARBA" id="ARBA00004442"/>
    </source>
</evidence>
<evidence type="ECO:0000256" key="3">
    <source>
        <dbReference type="ARBA" id="ARBA00022692"/>
    </source>
</evidence>
<name>A0A0K6GSM0_9NEIS</name>
<keyword evidence="2" id="KW-1134">Transmembrane beta strand</keyword>
<dbReference type="EMBL" id="CYHA01000001">
    <property type="protein sequence ID" value="CUA81602.1"/>
    <property type="molecule type" value="Genomic_DNA"/>
</dbReference>
<dbReference type="STRING" id="375574.GCA_001418035_00243"/>